<dbReference type="GO" id="GO:0009307">
    <property type="term" value="P:DNA restriction-modification system"/>
    <property type="evidence" value="ECO:0007669"/>
    <property type="project" value="UniProtKB-KW"/>
</dbReference>
<organism evidence="13 14">
    <name type="scientific">Liquorilactobacillus vini DSM 20605</name>
    <dbReference type="NCBI Taxonomy" id="1133569"/>
    <lineage>
        <taxon>Bacteria</taxon>
        <taxon>Bacillati</taxon>
        <taxon>Bacillota</taxon>
        <taxon>Bacilli</taxon>
        <taxon>Lactobacillales</taxon>
        <taxon>Lactobacillaceae</taxon>
        <taxon>Liquorilactobacillus</taxon>
    </lineage>
</organism>
<dbReference type="PATRIC" id="fig|1133569.4.peg.2318"/>
<evidence type="ECO:0000256" key="3">
    <source>
        <dbReference type="ARBA" id="ARBA00011296"/>
    </source>
</evidence>
<dbReference type="Gene3D" id="1.20.58.910">
    <property type="match status" value="1"/>
</dbReference>
<dbReference type="InterPro" id="IPR040980">
    <property type="entry name" value="SWI2_SNF2"/>
</dbReference>
<protein>
    <recommendedName>
        <fullName evidence="11">Type I restriction enzyme endonuclease subunit</fullName>
        <shortName evidence="11">R protein</shortName>
        <ecNumber evidence="11">3.1.21.3</ecNumber>
    </recommendedName>
    <alternativeName>
        <fullName evidence="11">Type-1 restriction enzyme R protein</fullName>
    </alternativeName>
</protein>
<dbReference type="InterPro" id="IPR022625">
    <property type="entry name" value="TypeI_RM_Rsu_C"/>
</dbReference>
<evidence type="ECO:0000256" key="2">
    <source>
        <dbReference type="ARBA" id="ARBA00008598"/>
    </source>
</evidence>
<evidence type="ECO:0000256" key="5">
    <source>
        <dbReference type="ARBA" id="ARBA00022741"/>
    </source>
</evidence>
<dbReference type="Pfam" id="PF22679">
    <property type="entry name" value="T1R_D3-like"/>
    <property type="match status" value="1"/>
</dbReference>
<dbReference type="GO" id="GO:0009035">
    <property type="term" value="F:type I site-specific deoxyribonuclease activity"/>
    <property type="evidence" value="ECO:0007669"/>
    <property type="project" value="UniProtKB-EC"/>
</dbReference>
<dbReference type="AlphaFoldDB" id="A0A0R2BYN9"/>
<dbReference type="RefSeq" id="WP_010581560.1">
    <property type="nucleotide sequence ID" value="NZ_AHYZ01000215.1"/>
</dbReference>
<dbReference type="Proteomes" id="UP000051576">
    <property type="component" value="Unassembled WGS sequence"/>
</dbReference>
<dbReference type="InterPro" id="IPR004473">
    <property type="entry name" value="Restrct_endonuc_typeI_HsdR"/>
</dbReference>
<dbReference type="GO" id="GO:0005524">
    <property type="term" value="F:ATP binding"/>
    <property type="evidence" value="ECO:0007669"/>
    <property type="project" value="UniProtKB-KW"/>
</dbReference>
<dbReference type="InterPro" id="IPR007409">
    <property type="entry name" value="Restrct_endonuc_type1_HsdR_N"/>
</dbReference>
<evidence type="ECO:0000256" key="9">
    <source>
        <dbReference type="ARBA" id="ARBA00022840"/>
    </source>
</evidence>
<dbReference type="Pfam" id="PF18766">
    <property type="entry name" value="SWI2_SNF2"/>
    <property type="match status" value="1"/>
</dbReference>
<dbReference type="InterPro" id="IPR014001">
    <property type="entry name" value="Helicase_ATP-bd"/>
</dbReference>
<dbReference type="eggNOG" id="COG0610">
    <property type="taxonomic scope" value="Bacteria"/>
</dbReference>
<evidence type="ECO:0000256" key="11">
    <source>
        <dbReference type="RuleBase" id="RU364115"/>
    </source>
</evidence>
<evidence type="ECO:0000256" key="10">
    <source>
        <dbReference type="ARBA" id="ARBA00023125"/>
    </source>
</evidence>
<evidence type="ECO:0000256" key="7">
    <source>
        <dbReference type="ARBA" id="ARBA00022759"/>
    </source>
</evidence>
<evidence type="ECO:0000313" key="13">
    <source>
        <dbReference type="EMBL" id="KRM84170.1"/>
    </source>
</evidence>
<dbReference type="PANTHER" id="PTHR30195:SF16">
    <property type="entry name" value="TYPE I RESTRICTION ENZYME ENDONUCLEASE SUBUNIT"/>
    <property type="match status" value="1"/>
</dbReference>
<keyword evidence="14" id="KW-1185">Reference proteome</keyword>
<evidence type="ECO:0000259" key="12">
    <source>
        <dbReference type="PROSITE" id="PS51192"/>
    </source>
</evidence>
<dbReference type="CDD" id="cd18030">
    <property type="entry name" value="DEXHc_RE_I_HsdR"/>
    <property type="match status" value="1"/>
</dbReference>
<dbReference type="InterPro" id="IPR027417">
    <property type="entry name" value="P-loop_NTPase"/>
</dbReference>
<comment type="subunit">
    <text evidence="3 11">The type I restriction/modification system is composed of three polypeptides R, M and S.</text>
</comment>
<dbReference type="OrthoDB" id="9758243at2"/>
<dbReference type="Pfam" id="PF12008">
    <property type="entry name" value="EcoR124_C"/>
    <property type="match status" value="1"/>
</dbReference>
<dbReference type="CDD" id="cd18800">
    <property type="entry name" value="SF2_C_EcoR124I-like"/>
    <property type="match status" value="1"/>
</dbReference>
<gene>
    <name evidence="13" type="ORF">FD21_GL002152</name>
</gene>
<dbReference type="CDD" id="cd22332">
    <property type="entry name" value="HsdR_N"/>
    <property type="match status" value="1"/>
</dbReference>
<comment type="caution">
    <text evidence="13">The sequence shown here is derived from an EMBL/GenBank/DDBJ whole genome shotgun (WGS) entry which is preliminary data.</text>
</comment>
<keyword evidence="7" id="KW-0255">Endonuclease</keyword>
<evidence type="ECO:0000256" key="1">
    <source>
        <dbReference type="ARBA" id="ARBA00000851"/>
    </source>
</evidence>
<keyword evidence="4" id="KW-0540">Nuclease</keyword>
<name>A0A0R2BYN9_9LACO</name>
<keyword evidence="6 11" id="KW-0680">Restriction system</keyword>
<evidence type="ECO:0000256" key="6">
    <source>
        <dbReference type="ARBA" id="ARBA00022747"/>
    </source>
</evidence>
<dbReference type="PROSITE" id="PS51192">
    <property type="entry name" value="HELICASE_ATP_BIND_1"/>
    <property type="match status" value="1"/>
</dbReference>
<accession>A0A0R2BYN9</accession>
<dbReference type="Pfam" id="PF04313">
    <property type="entry name" value="HSDR_N"/>
    <property type="match status" value="1"/>
</dbReference>
<dbReference type="EMBL" id="AYYX01000091">
    <property type="protein sequence ID" value="KRM84170.1"/>
    <property type="molecule type" value="Genomic_DNA"/>
</dbReference>
<comment type="similarity">
    <text evidence="2 11">Belongs to the HsdR family.</text>
</comment>
<dbReference type="SMART" id="SM00487">
    <property type="entry name" value="DEXDc"/>
    <property type="match status" value="1"/>
</dbReference>
<reference evidence="13 14" key="1">
    <citation type="journal article" date="2015" name="Genome Announc.">
        <title>Expanding the biotechnology potential of lactobacilli through comparative genomics of 213 strains and associated genera.</title>
        <authorList>
            <person name="Sun Z."/>
            <person name="Harris H.M."/>
            <person name="McCann A."/>
            <person name="Guo C."/>
            <person name="Argimon S."/>
            <person name="Zhang W."/>
            <person name="Yang X."/>
            <person name="Jeffery I.B."/>
            <person name="Cooney J.C."/>
            <person name="Kagawa T.F."/>
            <person name="Liu W."/>
            <person name="Song Y."/>
            <person name="Salvetti E."/>
            <person name="Wrobel A."/>
            <person name="Rasinkangas P."/>
            <person name="Parkhill J."/>
            <person name="Rea M.C."/>
            <person name="O'Sullivan O."/>
            <person name="Ritari J."/>
            <person name="Douillard F.P."/>
            <person name="Paul Ross R."/>
            <person name="Yang R."/>
            <person name="Briner A.E."/>
            <person name="Felis G.E."/>
            <person name="de Vos W.M."/>
            <person name="Barrangou R."/>
            <person name="Klaenhammer T.R."/>
            <person name="Caufield P.W."/>
            <person name="Cui Y."/>
            <person name="Zhang H."/>
            <person name="O'Toole P.W."/>
        </authorList>
    </citation>
    <scope>NUCLEOTIDE SEQUENCE [LARGE SCALE GENOMIC DNA]</scope>
    <source>
        <strain evidence="13 14">DSM 20605</strain>
    </source>
</reference>
<sequence length="1053" mass="121610">MQELDFEKEVVETLTTGKNQWVERKDLYMATPDKLWANLRDKINNNNYAKLHGNPLTENEFNQIKRAIEVPNPYQAAKLLAAENGIGKVEIQRDDAKEGKVVLELFWKADVAGGKSSYEVVRQAVRPALRPGDAKRRFDVTLLINGLPLIQLEFKKSTVELTKAFNQIQKYALEGKYTGIYSLIQMFVIMSPDSSAYFANAEPDKFNKSFIFKWRTPDNHPVENGIDFTKQVLNIPMAHKLVGEYTVIDEERKSLILLRPYQIYAIEAVMRRIHEHKDGFVWHTTGSGKTLTSYKTAKLAAQDPGVDRVIFLVDRKDLDEQTTSNFSAYAANDDISIKEVENTGDLMRKLREKDGKVLVTSIQKLHRAVKRQQEFEKEGKTTRFGKILQKRVIFFVDEAHRSQFGKMQKEIREAFINSNWYGYTGTPIFNENKKQIKGELAVTTEELFGKVCHTYNIRNALEDQAVLPFNVEHVNTIDQDTLVKRAIQSEKDKLIKKRAKQGRDVSSFDISNLHDEVRKLSDLELEKNYIKNEDYEKGDEHLNQVVEYILKNGPRKTSLGNGNFNAILTTSSIAMAQRYYAAFKKKKKDFQNKIDPDWPRIAITYSLAENDDNSGNEHQKLSEILKDYNQQYQTNFGMDDLSAYNEDVAKRAARRESYYAHLKPSQDINLVIVVKRLLTGFDAPRLNTLFVDRMLEYQELIQAYSRTNRLQNRDLKREGQIVTFRRPAVMEENEKEAYRLYSGEGSFSIVMRPKYNEAVEQFQAAVGDLKQIAPSPNAADDLKSNADKVQFVKAFRRVANQLNSLVMYKDFTWKNGEKNFGITDEEIEHYTGKFERIKHEIEVGIKDGDELAGLDFSLSISSIVKVDYDYLTSLIQDMLDQQKQYSTIAEKQEHLSEYVQEQAEISKKVNELKEIHPDDAQLINEAFPYIREKLDEYRQKEKIGKPVKELDAAELIAEFAENRLDQKTKEFAELWGLNQKALLRVAREHKIGTNIWRHEQELTESADVTQARKAQAASKAGLQFRGPLPVYRVKAQKAWRSFIENNLKVYLKR</sequence>
<dbReference type="STRING" id="1133569.FD21_GL002152"/>
<evidence type="ECO:0000313" key="14">
    <source>
        <dbReference type="Proteomes" id="UP000051576"/>
    </source>
</evidence>
<evidence type="ECO:0000256" key="4">
    <source>
        <dbReference type="ARBA" id="ARBA00022722"/>
    </source>
</evidence>
<proteinExistence type="inferred from homology"/>
<keyword evidence="10 11" id="KW-0238">DNA-binding</keyword>
<comment type="function">
    <text evidence="11">Subunit R is required for both nuclease and ATPase activities, but not for modification.</text>
</comment>
<dbReference type="Gene3D" id="3.40.50.300">
    <property type="entry name" value="P-loop containing nucleotide triphosphate hydrolases"/>
    <property type="match status" value="2"/>
</dbReference>
<dbReference type="GO" id="GO:0003677">
    <property type="term" value="F:DNA binding"/>
    <property type="evidence" value="ECO:0007669"/>
    <property type="project" value="UniProtKB-KW"/>
</dbReference>
<feature type="domain" description="Helicase ATP-binding" evidence="12">
    <location>
        <begin position="270"/>
        <end position="445"/>
    </location>
</feature>
<dbReference type="EC" id="3.1.21.3" evidence="11"/>
<comment type="catalytic activity">
    <reaction evidence="1 11">
        <text>Endonucleolytic cleavage of DNA to give random double-stranded fragments with terminal 5'-phosphates, ATP is simultaneously hydrolyzed.</text>
        <dbReference type="EC" id="3.1.21.3"/>
    </reaction>
</comment>
<dbReference type="InterPro" id="IPR055180">
    <property type="entry name" value="HsdR_RecA-like_helicase_dom_2"/>
</dbReference>
<evidence type="ECO:0000256" key="8">
    <source>
        <dbReference type="ARBA" id="ARBA00022801"/>
    </source>
</evidence>
<dbReference type="PANTHER" id="PTHR30195">
    <property type="entry name" value="TYPE I SITE-SPECIFIC DEOXYRIBONUCLEASE PROTEIN SUBUNIT M AND R"/>
    <property type="match status" value="1"/>
</dbReference>
<dbReference type="NCBIfam" id="TIGR00348">
    <property type="entry name" value="hsdR"/>
    <property type="match status" value="1"/>
</dbReference>
<dbReference type="SUPFAM" id="SSF52540">
    <property type="entry name" value="P-loop containing nucleoside triphosphate hydrolases"/>
    <property type="match status" value="1"/>
</dbReference>
<dbReference type="InterPro" id="IPR051268">
    <property type="entry name" value="Type-I_R_enzyme_R_subunit"/>
</dbReference>
<keyword evidence="5 11" id="KW-0547">Nucleotide-binding</keyword>
<dbReference type="Gene3D" id="3.90.1570.50">
    <property type="match status" value="1"/>
</dbReference>
<keyword evidence="9 11" id="KW-0067">ATP-binding</keyword>
<keyword evidence="8 11" id="KW-0378">Hydrolase</keyword>